<reference evidence="2" key="1">
    <citation type="submission" date="2023-03" db="EMBL/GenBank/DDBJ databases">
        <authorList>
            <person name="Steffen K."/>
            <person name="Cardenas P."/>
        </authorList>
    </citation>
    <scope>NUCLEOTIDE SEQUENCE</scope>
</reference>
<dbReference type="Proteomes" id="UP001174909">
    <property type="component" value="Unassembled WGS sequence"/>
</dbReference>
<sequence>MEPAAELGMEDELATGPMETEAANYLRKHKIPRLLENLTAALVYHRPDDPRQFMKEQVEKLLKAKADPAQSPPALVDESNVVSVFGMLDLAGKGSVSRQQYLAAMESLGVSGFSQDPPGAEIDKISRDTFLTEASSALRDAATTFFED</sequence>
<dbReference type="PANTHER" id="PTHR21847">
    <property type="entry name" value="EF-HAND CALCIUM-BINDING DOMAIN-CONTAINING PROTEIN 10"/>
    <property type="match status" value="1"/>
</dbReference>
<keyword evidence="3" id="KW-1185">Reference proteome</keyword>
<dbReference type="EMBL" id="CASHTH010000121">
    <property type="protein sequence ID" value="CAI7991531.1"/>
    <property type="molecule type" value="Genomic_DNA"/>
</dbReference>
<dbReference type="GO" id="GO:0005509">
    <property type="term" value="F:calcium ion binding"/>
    <property type="evidence" value="ECO:0007669"/>
    <property type="project" value="InterPro"/>
</dbReference>
<dbReference type="AlphaFoldDB" id="A0AA35VTI1"/>
<feature type="domain" description="EF-hand" evidence="1">
    <location>
        <begin position="76"/>
        <end position="111"/>
    </location>
</feature>
<dbReference type="CDD" id="cd22976">
    <property type="entry name" value="DD_EFCAB10"/>
    <property type="match status" value="1"/>
</dbReference>
<organism evidence="2 3">
    <name type="scientific">Geodia barretti</name>
    <name type="common">Barrett's horny sponge</name>
    <dbReference type="NCBI Taxonomy" id="519541"/>
    <lineage>
        <taxon>Eukaryota</taxon>
        <taxon>Metazoa</taxon>
        <taxon>Porifera</taxon>
        <taxon>Demospongiae</taxon>
        <taxon>Heteroscleromorpha</taxon>
        <taxon>Tetractinellida</taxon>
        <taxon>Astrophorina</taxon>
        <taxon>Geodiidae</taxon>
        <taxon>Geodia</taxon>
    </lineage>
</organism>
<dbReference type="InterPro" id="IPR049760">
    <property type="entry name" value="DD_EFCAB10"/>
</dbReference>
<dbReference type="PROSITE" id="PS50222">
    <property type="entry name" value="EF_HAND_2"/>
    <property type="match status" value="1"/>
</dbReference>
<gene>
    <name evidence="2" type="ORF">GBAR_LOCUS768</name>
</gene>
<proteinExistence type="predicted"/>
<evidence type="ECO:0000313" key="2">
    <source>
        <dbReference type="EMBL" id="CAI7991531.1"/>
    </source>
</evidence>
<dbReference type="InterPro" id="IPR056587">
    <property type="entry name" value="EF_EFCAB10_C"/>
</dbReference>
<dbReference type="InterPro" id="IPR039879">
    <property type="entry name" value="EFC10"/>
</dbReference>
<dbReference type="Gene3D" id="1.20.890.10">
    <property type="entry name" value="cAMP-dependent protein kinase regulatory subunit, dimerization-anchoring domain"/>
    <property type="match status" value="1"/>
</dbReference>
<evidence type="ECO:0000259" key="1">
    <source>
        <dbReference type="PROSITE" id="PS50222"/>
    </source>
</evidence>
<dbReference type="PANTHER" id="PTHR21847:SF1">
    <property type="entry name" value="EF-HAND CALCIUM-BINDING DOMAIN-CONTAINING PROTEIN 10"/>
    <property type="match status" value="1"/>
</dbReference>
<protein>
    <submittedName>
        <fullName evidence="2">EF-hand calcium-binding domain-containing protein 10</fullName>
    </submittedName>
</protein>
<accession>A0AA35VTI1</accession>
<name>A0AA35VTI1_GEOBA</name>
<dbReference type="Pfam" id="PF24548">
    <property type="entry name" value="EF_EFCAB10_C"/>
    <property type="match status" value="1"/>
</dbReference>
<comment type="caution">
    <text evidence="2">The sequence shown here is derived from an EMBL/GenBank/DDBJ whole genome shotgun (WGS) entry which is preliminary data.</text>
</comment>
<dbReference type="SUPFAM" id="SSF47391">
    <property type="entry name" value="Dimerization-anchoring domain of cAMP-dependent PK regulatory subunit"/>
    <property type="match status" value="1"/>
</dbReference>
<evidence type="ECO:0000313" key="3">
    <source>
        <dbReference type="Proteomes" id="UP001174909"/>
    </source>
</evidence>
<dbReference type="InterPro" id="IPR002048">
    <property type="entry name" value="EF_hand_dom"/>
</dbReference>